<comment type="similarity">
    <text evidence="1">Belongs to the pseudouridine synthase RluA family.</text>
</comment>
<reference evidence="3 4" key="1">
    <citation type="journal article" date="2021" name="BMC Biol.">
        <title>Horizontally acquired antibacterial genes associated with adaptive radiation of ladybird beetles.</title>
        <authorList>
            <person name="Li H.S."/>
            <person name="Tang X.F."/>
            <person name="Huang Y.H."/>
            <person name="Xu Z.Y."/>
            <person name="Chen M.L."/>
            <person name="Du X.Y."/>
            <person name="Qiu B.Y."/>
            <person name="Chen P.T."/>
            <person name="Zhang W."/>
            <person name="Slipinski A."/>
            <person name="Escalona H.E."/>
            <person name="Waterhouse R.M."/>
            <person name="Zwick A."/>
            <person name="Pang H."/>
        </authorList>
    </citation>
    <scope>NUCLEOTIDE SEQUENCE [LARGE SCALE GENOMIC DNA]</scope>
    <source>
        <strain evidence="3">SYSU2018</strain>
    </source>
</reference>
<dbReference type="AlphaFoldDB" id="A0ABD2PGE7"/>
<dbReference type="PANTHER" id="PTHR21600:SF87">
    <property type="entry name" value="RNA PSEUDOURIDYLATE SYNTHASE DOMAIN-CONTAINING PROTEIN 1"/>
    <property type="match status" value="1"/>
</dbReference>
<dbReference type="PANTHER" id="PTHR21600">
    <property type="entry name" value="MITOCHONDRIAL RNA PSEUDOURIDINE SYNTHASE"/>
    <property type="match status" value="1"/>
</dbReference>
<evidence type="ECO:0000256" key="1">
    <source>
        <dbReference type="ARBA" id="ARBA00010876"/>
    </source>
</evidence>
<dbReference type="Proteomes" id="UP001516400">
    <property type="component" value="Unassembled WGS sequence"/>
</dbReference>
<dbReference type="InterPro" id="IPR006145">
    <property type="entry name" value="PsdUridine_synth_RsuA/RluA"/>
</dbReference>
<dbReference type="SUPFAM" id="SSF55120">
    <property type="entry name" value="Pseudouridine synthase"/>
    <property type="match status" value="1"/>
</dbReference>
<feature type="domain" description="Pseudouridine synthase RsuA/RluA-like" evidence="2">
    <location>
        <begin position="30"/>
        <end position="192"/>
    </location>
</feature>
<dbReference type="Pfam" id="PF00849">
    <property type="entry name" value="PseudoU_synth_2"/>
    <property type="match status" value="1"/>
</dbReference>
<dbReference type="CDD" id="cd02869">
    <property type="entry name" value="PseudoU_synth_RluA_like"/>
    <property type="match status" value="1"/>
</dbReference>
<sequence>MIATTALVFCLIKEFLGPKHVSKILKVTENFIAVDKTYDLKINSNDQNELTLQTFLKHKFPKLPRGNLHHEFYFVHRLDYSTSGVMCIPLNKITCKAVALAFQERYTEKYYIAIVRGWLSIDCLEINSPIGEDTRDTEIHKMCCDKNFYINPKKARTFMIVLEKGIFKDYPATKILIRPITGRRHQIRVHCNYLGHTIVGDYTYSNRKDVEPYRTYLHSLRLVIPSNIDHFEVQTEDPFLHDEQWYSISVVNELNCDIFEKFKVISSAHKACVVCKCKIFRLQVGFL</sequence>
<proteinExistence type="inferred from homology"/>
<evidence type="ECO:0000259" key="2">
    <source>
        <dbReference type="Pfam" id="PF00849"/>
    </source>
</evidence>
<comment type="caution">
    <text evidence="3">The sequence shown here is derived from an EMBL/GenBank/DDBJ whole genome shotgun (WGS) entry which is preliminary data.</text>
</comment>
<evidence type="ECO:0000313" key="3">
    <source>
        <dbReference type="EMBL" id="KAL3289994.1"/>
    </source>
</evidence>
<evidence type="ECO:0000313" key="4">
    <source>
        <dbReference type="Proteomes" id="UP001516400"/>
    </source>
</evidence>
<protein>
    <recommendedName>
        <fullName evidence="2">Pseudouridine synthase RsuA/RluA-like domain-containing protein</fullName>
    </recommendedName>
</protein>
<name>A0ABD2PGE7_9CUCU</name>
<dbReference type="InterPro" id="IPR050188">
    <property type="entry name" value="RluA_PseudoU_synthase"/>
</dbReference>
<keyword evidence="4" id="KW-1185">Reference proteome</keyword>
<dbReference type="Gene3D" id="3.30.2350.10">
    <property type="entry name" value="Pseudouridine synthase"/>
    <property type="match status" value="1"/>
</dbReference>
<gene>
    <name evidence="3" type="ORF">HHI36_023374</name>
</gene>
<dbReference type="InterPro" id="IPR020103">
    <property type="entry name" value="PsdUridine_synth_cat_dom_sf"/>
</dbReference>
<organism evidence="3 4">
    <name type="scientific">Cryptolaemus montrouzieri</name>
    <dbReference type="NCBI Taxonomy" id="559131"/>
    <lineage>
        <taxon>Eukaryota</taxon>
        <taxon>Metazoa</taxon>
        <taxon>Ecdysozoa</taxon>
        <taxon>Arthropoda</taxon>
        <taxon>Hexapoda</taxon>
        <taxon>Insecta</taxon>
        <taxon>Pterygota</taxon>
        <taxon>Neoptera</taxon>
        <taxon>Endopterygota</taxon>
        <taxon>Coleoptera</taxon>
        <taxon>Polyphaga</taxon>
        <taxon>Cucujiformia</taxon>
        <taxon>Coccinelloidea</taxon>
        <taxon>Coccinellidae</taxon>
        <taxon>Scymninae</taxon>
        <taxon>Scymnini</taxon>
        <taxon>Cryptolaemus</taxon>
    </lineage>
</organism>
<dbReference type="EMBL" id="JABFTP020000186">
    <property type="protein sequence ID" value="KAL3289994.1"/>
    <property type="molecule type" value="Genomic_DNA"/>
</dbReference>
<accession>A0ABD2PGE7</accession>